<dbReference type="Proteomes" id="UP000018721">
    <property type="component" value="Unassembled WGS sequence"/>
</dbReference>
<accession>V9FUK2</accession>
<organism evidence="1 2">
    <name type="scientific">Phytophthora nicotianae P1569</name>
    <dbReference type="NCBI Taxonomy" id="1317065"/>
    <lineage>
        <taxon>Eukaryota</taxon>
        <taxon>Sar</taxon>
        <taxon>Stramenopiles</taxon>
        <taxon>Oomycota</taxon>
        <taxon>Peronosporomycetes</taxon>
        <taxon>Peronosporales</taxon>
        <taxon>Peronosporaceae</taxon>
        <taxon>Phytophthora</taxon>
    </lineage>
</organism>
<evidence type="ECO:0000313" key="2">
    <source>
        <dbReference type="Proteomes" id="UP000018721"/>
    </source>
</evidence>
<dbReference type="AlphaFoldDB" id="V9FUK2"/>
<gene>
    <name evidence="1" type="ORF">F443_02748</name>
</gene>
<dbReference type="HOGENOM" id="CLU_2325374_0_0_1"/>
<comment type="caution">
    <text evidence="1">The sequence shown here is derived from an EMBL/GenBank/DDBJ whole genome shotgun (WGS) entry which is preliminary data.</text>
</comment>
<dbReference type="OrthoDB" id="10508548at2759"/>
<name>V9FUK2_PHYNI</name>
<keyword evidence="2" id="KW-1185">Reference proteome</keyword>
<reference evidence="1 2" key="1">
    <citation type="submission" date="2013-11" db="EMBL/GenBank/DDBJ databases">
        <title>The Genome Sequence of Phytophthora parasitica P1569.</title>
        <authorList>
            <consortium name="The Broad Institute Genomics Platform"/>
            <person name="Russ C."/>
            <person name="Tyler B."/>
            <person name="Panabieres F."/>
            <person name="Shan W."/>
            <person name="Tripathy S."/>
            <person name="Grunwald N."/>
            <person name="Machado M."/>
            <person name="Johnson C.S."/>
            <person name="Arredondo F."/>
            <person name="Hong C."/>
            <person name="Coffey M."/>
            <person name="Young S.K."/>
            <person name="Zeng Q."/>
            <person name="Gargeya S."/>
            <person name="Fitzgerald M."/>
            <person name="Abouelleil A."/>
            <person name="Alvarado L."/>
            <person name="Chapman S.B."/>
            <person name="Gainer-Dewar J."/>
            <person name="Goldberg J."/>
            <person name="Griggs A."/>
            <person name="Gujja S."/>
            <person name="Hansen M."/>
            <person name="Howarth C."/>
            <person name="Imamovic A."/>
            <person name="Ireland A."/>
            <person name="Larimer J."/>
            <person name="McCowan C."/>
            <person name="Murphy C."/>
            <person name="Pearson M."/>
            <person name="Poon T.W."/>
            <person name="Priest M."/>
            <person name="Roberts A."/>
            <person name="Saif S."/>
            <person name="Shea T."/>
            <person name="Sykes S."/>
            <person name="Wortman J."/>
            <person name="Nusbaum C."/>
            <person name="Birren B."/>
        </authorList>
    </citation>
    <scope>NUCLEOTIDE SEQUENCE [LARGE SCALE GENOMIC DNA]</scope>
    <source>
        <strain evidence="1 2">P1569</strain>
    </source>
</reference>
<dbReference type="EMBL" id="ANIZ01000492">
    <property type="protein sequence ID" value="ETI54423.1"/>
    <property type="molecule type" value="Genomic_DNA"/>
</dbReference>
<evidence type="ECO:0000313" key="1">
    <source>
        <dbReference type="EMBL" id="ETI54423.1"/>
    </source>
</evidence>
<protein>
    <submittedName>
        <fullName evidence="1">Uncharacterized protein</fullName>
    </submittedName>
</protein>
<proteinExistence type="predicted"/>
<sequence length="99" mass="11860">MQLKKKHTHTQLKRHFRPSATKNLSRILDKWKTRTDEDKWIQGQQSQTPKQLWAHRNILTEYQVWVTYRLATLQLNMYYIGKEDDQGCPLNAQCTDTTL</sequence>